<keyword evidence="7" id="KW-0472">Membrane</keyword>
<keyword evidence="4" id="KW-0808">Transferase</keyword>
<organism evidence="11 12">
    <name type="scientific">Pelagicoccus mobilis</name>
    <dbReference type="NCBI Taxonomy" id="415221"/>
    <lineage>
        <taxon>Bacteria</taxon>
        <taxon>Pseudomonadati</taxon>
        <taxon>Verrucomicrobiota</taxon>
        <taxon>Opitutia</taxon>
        <taxon>Puniceicoccales</taxon>
        <taxon>Pelagicoccaceae</taxon>
        <taxon>Pelagicoccus</taxon>
    </lineage>
</organism>
<keyword evidence="12" id="KW-1185">Reference proteome</keyword>
<dbReference type="GO" id="GO:0005886">
    <property type="term" value="C:plasma membrane"/>
    <property type="evidence" value="ECO:0007669"/>
    <property type="project" value="TreeGrafter"/>
</dbReference>
<dbReference type="SUPFAM" id="SSF55874">
    <property type="entry name" value="ATPase domain of HSP90 chaperone/DNA topoisomerase II/histidine kinase"/>
    <property type="match status" value="1"/>
</dbReference>
<dbReference type="Gene3D" id="3.30.565.10">
    <property type="entry name" value="Histidine kinase-like ATPase, C-terminal domain"/>
    <property type="match status" value="1"/>
</dbReference>
<dbReference type="SMART" id="SM00388">
    <property type="entry name" value="HisKA"/>
    <property type="match status" value="1"/>
</dbReference>
<feature type="domain" description="Histidine kinase" evidence="8">
    <location>
        <begin position="338"/>
        <end position="559"/>
    </location>
</feature>
<dbReference type="SUPFAM" id="SSF55785">
    <property type="entry name" value="PYP-like sensor domain (PAS domain)"/>
    <property type="match status" value="2"/>
</dbReference>
<sequence>MMDLSKSRLFHFVISLAVGLIAALIVSHFLPESGLVLAIVPMVVGVATFLVLEARPGLQSASARADLITPNQCHPALSAAGVGAWLWDVDSGEFHCTEDVLHILGFEDPSDSLSIKAFKESVFREDKEVFDKAVEGVISGHRKSPIDCRFVKRDHSLVWVEVTMCLVEGETRGVQIAGALTDVTERKHVEAQLDRGSAYLEAILESTDDMVFSIDRQFRLVMVNRRFLADMRAAYGVSLHLGDDVIENLSDELVKIWKPRFDRTLAGESLRVEDAFLVRGDRLYFDVSLKPIREAGYINGVAVYSRNVTKQRQREKELQKAKEQAVESDRLKSAFLANMSHEIRTPLNAVMGFAQLLKGDALTEEENARFVDVILSNGNHLLHILGDIIDLAQIESGQLRIEPVPCDLGLLMAETYSVFFDRIRSQADGLIDLVVENNVREADYVVCDQTRLKQIVYNLVSNAIKFTLQGTIHVGYQKQPDGMIEFFVADTGSGILPEMKKRVFQRFRQGSDSVGRSNDGVGLGLSICEGLVKLLGGRIWVEDNHPHGSVFKFTVKDHADKYPLPVAANANYGYEGRLSRKEEAAKIKVLIAEDDDTNYLVIEEFLRFEKIESIRAVNGKEAVEMVEQYNDIGLIVMDLSMPIMDGLDATRAIKRIKPDIPVIAHTAHAMQSELDKALAAGCSDCLVKPISIESFREILEQYS</sequence>
<evidence type="ECO:0000259" key="8">
    <source>
        <dbReference type="PROSITE" id="PS50109"/>
    </source>
</evidence>
<accession>A0A934RSE1</accession>
<dbReference type="SMART" id="SM00448">
    <property type="entry name" value="REC"/>
    <property type="match status" value="1"/>
</dbReference>
<dbReference type="AlphaFoldDB" id="A0A934RSE1"/>
<dbReference type="CDD" id="cd00082">
    <property type="entry name" value="HisKA"/>
    <property type="match status" value="1"/>
</dbReference>
<dbReference type="InterPro" id="IPR036097">
    <property type="entry name" value="HisK_dim/P_sf"/>
</dbReference>
<dbReference type="CDD" id="cd17546">
    <property type="entry name" value="REC_hyHK_CKI1_RcsC-like"/>
    <property type="match status" value="1"/>
</dbReference>
<gene>
    <name evidence="11" type="ORF">JIN87_03925</name>
</gene>
<dbReference type="InterPro" id="IPR000700">
    <property type="entry name" value="PAS-assoc_C"/>
</dbReference>
<evidence type="ECO:0000313" key="12">
    <source>
        <dbReference type="Proteomes" id="UP000617628"/>
    </source>
</evidence>
<dbReference type="NCBIfam" id="TIGR00229">
    <property type="entry name" value="sensory_box"/>
    <property type="match status" value="1"/>
</dbReference>
<dbReference type="Pfam" id="PF08448">
    <property type="entry name" value="PAS_4"/>
    <property type="match status" value="1"/>
</dbReference>
<evidence type="ECO:0000256" key="4">
    <source>
        <dbReference type="ARBA" id="ARBA00022679"/>
    </source>
</evidence>
<dbReference type="InterPro" id="IPR003661">
    <property type="entry name" value="HisK_dim/P_dom"/>
</dbReference>
<dbReference type="InterPro" id="IPR036890">
    <property type="entry name" value="HATPase_C_sf"/>
</dbReference>
<keyword evidence="5" id="KW-0418">Kinase</keyword>
<proteinExistence type="predicted"/>
<dbReference type="SUPFAM" id="SSF52172">
    <property type="entry name" value="CheY-like"/>
    <property type="match status" value="1"/>
</dbReference>
<evidence type="ECO:0000256" key="2">
    <source>
        <dbReference type="ARBA" id="ARBA00012438"/>
    </source>
</evidence>
<dbReference type="Pfam" id="PF02518">
    <property type="entry name" value="HATPase_c"/>
    <property type="match status" value="1"/>
</dbReference>
<dbReference type="InterPro" id="IPR003594">
    <property type="entry name" value="HATPase_dom"/>
</dbReference>
<dbReference type="Pfam" id="PF00072">
    <property type="entry name" value="Response_reg"/>
    <property type="match status" value="1"/>
</dbReference>
<dbReference type="InterPro" id="IPR001789">
    <property type="entry name" value="Sig_transdc_resp-reg_receiver"/>
</dbReference>
<feature type="domain" description="Response regulatory" evidence="9">
    <location>
        <begin position="588"/>
        <end position="703"/>
    </location>
</feature>
<evidence type="ECO:0000256" key="7">
    <source>
        <dbReference type="SAM" id="Phobius"/>
    </source>
</evidence>
<evidence type="ECO:0000256" key="3">
    <source>
        <dbReference type="ARBA" id="ARBA00022553"/>
    </source>
</evidence>
<evidence type="ECO:0000259" key="9">
    <source>
        <dbReference type="PROSITE" id="PS50110"/>
    </source>
</evidence>
<feature type="transmembrane region" description="Helical" evidence="7">
    <location>
        <begin position="9"/>
        <end position="29"/>
    </location>
</feature>
<dbReference type="PRINTS" id="PR00344">
    <property type="entry name" value="BCTRLSENSOR"/>
</dbReference>
<feature type="modified residue" description="4-aspartylphosphate" evidence="6">
    <location>
        <position position="638"/>
    </location>
</feature>
<dbReference type="PANTHER" id="PTHR43047:SF72">
    <property type="entry name" value="OSMOSENSING HISTIDINE PROTEIN KINASE SLN1"/>
    <property type="match status" value="1"/>
</dbReference>
<evidence type="ECO:0000256" key="1">
    <source>
        <dbReference type="ARBA" id="ARBA00000085"/>
    </source>
</evidence>
<dbReference type="GO" id="GO:0000155">
    <property type="term" value="F:phosphorelay sensor kinase activity"/>
    <property type="evidence" value="ECO:0007669"/>
    <property type="project" value="InterPro"/>
</dbReference>
<evidence type="ECO:0000313" key="11">
    <source>
        <dbReference type="EMBL" id="MBK1876002.1"/>
    </source>
</evidence>
<evidence type="ECO:0000256" key="6">
    <source>
        <dbReference type="PROSITE-ProRule" id="PRU00169"/>
    </source>
</evidence>
<name>A0A934RSE1_9BACT</name>
<dbReference type="PANTHER" id="PTHR43047">
    <property type="entry name" value="TWO-COMPONENT HISTIDINE PROTEIN KINASE"/>
    <property type="match status" value="1"/>
</dbReference>
<evidence type="ECO:0000256" key="5">
    <source>
        <dbReference type="ARBA" id="ARBA00022777"/>
    </source>
</evidence>
<dbReference type="InterPro" id="IPR011006">
    <property type="entry name" value="CheY-like_superfamily"/>
</dbReference>
<dbReference type="RefSeq" id="WP_200354218.1">
    <property type="nucleotide sequence ID" value="NZ_JAENIL010000005.1"/>
</dbReference>
<dbReference type="InterPro" id="IPR004358">
    <property type="entry name" value="Sig_transdc_His_kin-like_C"/>
</dbReference>
<dbReference type="SUPFAM" id="SSF47384">
    <property type="entry name" value="Homodimeric domain of signal transducing histidine kinase"/>
    <property type="match status" value="1"/>
</dbReference>
<dbReference type="InterPro" id="IPR005467">
    <property type="entry name" value="His_kinase_dom"/>
</dbReference>
<comment type="caution">
    <text evidence="11">The sequence shown here is derived from an EMBL/GenBank/DDBJ whole genome shotgun (WGS) entry which is preliminary data.</text>
</comment>
<dbReference type="InterPro" id="IPR035965">
    <property type="entry name" value="PAS-like_dom_sf"/>
</dbReference>
<dbReference type="InterPro" id="IPR013656">
    <property type="entry name" value="PAS_4"/>
</dbReference>
<dbReference type="Gene3D" id="3.30.450.20">
    <property type="entry name" value="PAS domain"/>
    <property type="match status" value="2"/>
</dbReference>
<keyword evidence="7" id="KW-1133">Transmembrane helix</keyword>
<dbReference type="Pfam" id="PF00512">
    <property type="entry name" value="HisKA"/>
    <property type="match status" value="1"/>
</dbReference>
<dbReference type="EC" id="2.7.13.3" evidence="2"/>
<dbReference type="SMART" id="SM00387">
    <property type="entry name" value="HATPase_c"/>
    <property type="match status" value="1"/>
</dbReference>
<dbReference type="Gene3D" id="1.10.287.130">
    <property type="match status" value="1"/>
</dbReference>
<evidence type="ECO:0000259" key="10">
    <source>
        <dbReference type="PROSITE" id="PS50113"/>
    </source>
</evidence>
<dbReference type="EMBL" id="JAENIL010000005">
    <property type="protein sequence ID" value="MBK1876002.1"/>
    <property type="molecule type" value="Genomic_DNA"/>
</dbReference>
<protein>
    <recommendedName>
        <fullName evidence="2">histidine kinase</fullName>
        <ecNumber evidence="2">2.7.13.3</ecNumber>
    </recommendedName>
</protein>
<dbReference type="PROSITE" id="PS50110">
    <property type="entry name" value="RESPONSE_REGULATORY"/>
    <property type="match status" value="1"/>
</dbReference>
<dbReference type="PROSITE" id="PS50109">
    <property type="entry name" value="HIS_KIN"/>
    <property type="match status" value="1"/>
</dbReference>
<dbReference type="PROSITE" id="PS50113">
    <property type="entry name" value="PAC"/>
    <property type="match status" value="1"/>
</dbReference>
<keyword evidence="3 6" id="KW-0597">Phosphoprotein</keyword>
<dbReference type="Gene3D" id="3.40.50.2300">
    <property type="match status" value="1"/>
</dbReference>
<comment type="catalytic activity">
    <reaction evidence="1">
        <text>ATP + protein L-histidine = ADP + protein N-phospho-L-histidine.</text>
        <dbReference type="EC" id="2.7.13.3"/>
    </reaction>
</comment>
<reference evidence="11" key="1">
    <citation type="submission" date="2021-01" db="EMBL/GenBank/DDBJ databases">
        <title>Modified the classification status of verrucomicrobia.</title>
        <authorList>
            <person name="Feng X."/>
        </authorList>
    </citation>
    <scope>NUCLEOTIDE SEQUENCE</scope>
    <source>
        <strain evidence="11">KCTC 13126</strain>
    </source>
</reference>
<dbReference type="Proteomes" id="UP000617628">
    <property type="component" value="Unassembled WGS sequence"/>
</dbReference>
<dbReference type="InterPro" id="IPR000014">
    <property type="entry name" value="PAS"/>
</dbReference>
<keyword evidence="7" id="KW-0812">Transmembrane</keyword>
<feature type="domain" description="PAC" evidence="10">
    <location>
        <begin position="144"/>
        <end position="195"/>
    </location>
</feature>
<dbReference type="GO" id="GO:0009927">
    <property type="term" value="F:histidine phosphotransfer kinase activity"/>
    <property type="evidence" value="ECO:0007669"/>
    <property type="project" value="TreeGrafter"/>
</dbReference>